<dbReference type="InterPro" id="IPR003660">
    <property type="entry name" value="HAMP_dom"/>
</dbReference>
<dbReference type="Gene3D" id="1.10.287.130">
    <property type="match status" value="1"/>
</dbReference>
<evidence type="ECO:0000259" key="12">
    <source>
        <dbReference type="PROSITE" id="PS50109"/>
    </source>
</evidence>
<comment type="caution">
    <text evidence="14">The sequence shown here is derived from an EMBL/GenBank/DDBJ whole genome shotgun (WGS) entry which is preliminary data.</text>
</comment>
<keyword evidence="15" id="KW-1185">Reference proteome</keyword>
<dbReference type="PROSITE" id="PS50885">
    <property type="entry name" value="HAMP"/>
    <property type="match status" value="1"/>
</dbReference>
<evidence type="ECO:0000256" key="11">
    <source>
        <dbReference type="SAM" id="Phobius"/>
    </source>
</evidence>
<dbReference type="PRINTS" id="PR00344">
    <property type="entry name" value="BCTRLSENSOR"/>
</dbReference>
<dbReference type="CDD" id="cd00075">
    <property type="entry name" value="HATPase"/>
    <property type="match status" value="1"/>
</dbReference>
<dbReference type="PROSITE" id="PS50109">
    <property type="entry name" value="HIS_KIN"/>
    <property type="match status" value="1"/>
</dbReference>
<evidence type="ECO:0000256" key="2">
    <source>
        <dbReference type="ARBA" id="ARBA00004370"/>
    </source>
</evidence>
<comment type="subcellular location">
    <subcellularLocation>
        <location evidence="2">Membrane</location>
    </subcellularLocation>
</comment>
<evidence type="ECO:0000256" key="9">
    <source>
        <dbReference type="ARBA" id="ARBA00023012"/>
    </source>
</evidence>
<keyword evidence="8 11" id="KW-1133">Transmembrane helix</keyword>
<comment type="catalytic activity">
    <reaction evidence="1">
        <text>ATP + protein L-histidine = ADP + protein N-phospho-L-histidine.</text>
        <dbReference type="EC" id="2.7.13.3"/>
    </reaction>
</comment>
<evidence type="ECO:0000259" key="13">
    <source>
        <dbReference type="PROSITE" id="PS50885"/>
    </source>
</evidence>
<dbReference type="InterPro" id="IPR036097">
    <property type="entry name" value="HisK_dim/P_sf"/>
</dbReference>
<dbReference type="SMART" id="SM00387">
    <property type="entry name" value="HATPase_c"/>
    <property type="match status" value="1"/>
</dbReference>
<dbReference type="RefSeq" id="WP_158355339.1">
    <property type="nucleotide sequence ID" value="NZ_JAHQCX010000026.1"/>
</dbReference>
<name>A0ABS6KEP4_9FIRM</name>
<dbReference type="SUPFAM" id="SSF158472">
    <property type="entry name" value="HAMP domain-like"/>
    <property type="match status" value="1"/>
</dbReference>
<evidence type="ECO:0000313" key="15">
    <source>
        <dbReference type="Proteomes" id="UP001314681"/>
    </source>
</evidence>
<reference evidence="14 15" key="1">
    <citation type="submission" date="2021-06" db="EMBL/GenBank/DDBJ databases">
        <title>Description of novel taxa of the family Lachnospiraceae.</title>
        <authorList>
            <person name="Chaplin A.V."/>
            <person name="Sokolova S.R."/>
            <person name="Pikina A.P."/>
            <person name="Korzhanova M."/>
            <person name="Belova V."/>
            <person name="Korostin D."/>
            <person name="Efimov B.A."/>
        </authorList>
    </citation>
    <scope>NUCLEOTIDE SEQUENCE [LARGE SCALE GENOMIC DNA]</scope>
    <source>
        <strain evidence="14 15">ASD4241</strain>
    </source>
</reference>
<evidence type="ECO:0000256" key="7">
    <source>
        <dbReference type="ARBA" id="ARBA00022777"/>
    </source>
</evidence>
<keyword evidence="5" id="KW-0808">Transferase</keyword>
<organism evidence="14 15">
    <name type="scientific">Diplocloster modestus</name>
    <dbReference type="NCBI Taxonomy" id="2850322"/>
    <lineage>
        <taxon>Bacteria</taxon>
        <taxon>Bacillati</taxon>
        <taxon>Bacillota</taxon>
        <taxon>Clostridia</taxon>
        <taxon>Lachnospirales</taxon>
        <taxon>Lachnospiraceae</taxon>
        <taxon>Diplocloster</taxon>
    </lineage>
</organism>
<keyword evidence="4" id="KW-0597">Phosphoprotein</keyword>
<evidence type="ECO:0000256" key="10">
    <source>
        <dbReference type="ARBA" id="ARBA00023136"/>
    </source>
</evidence>
<dbReference type="SUPFAM" id="SSF55874">
    <property type="entry name" value="ATPase domain of HSP90 chaperone/DNA topoisomerase II/histidine kinase"/>
    <property type="match status" value="1"/>
</dbReference>
<proteinExistence type="predicted"/>
<keyword evidence="7 14" id="KW-0418">Kinase</keyword>
<dbReference type="EMBL" id="JAHQCX010000026">
    <property type="protein sequence ID" value="MBU9728969.1"/>
    <property type="molecule type" value="Genomic_DNA"/>
</dbReference>
<dbReference type="InterPro" id="IPR050428">
    <property type="entry name" value="TCS_sensor_his_kinase"/>
</dbReference>
<gene>
    <name evidence="14" type="ORF">KTH90_23545</name>
</gene>
<dbReference type="InterPro" id="IPR005467">
    <property type="entry name" value="His_kinase_dom"/>
</dbReference>
<dbReference type="SMART" id="SM00388">
    <property type="entry name" value="HisKA"/>
    <property type="match status" value="1"/>
</dbReference>
<evidence type="ECO:0000256" key="5">
    <source>
        <dbReference type="ARBA" id="ARBA00022679"/>
    </source>
</evidence>
<evidence type="ECO:0000256" key="1">
    <source>
        <dbReference type="ARBA" id="ARBA00000085"/>
    </source>
</evidence>
<feature type="transmembrane region" description="Helical" evidence="11">
    <location>
        <begin position="79"/>
        <end position="101"/>
    </location>
</feature>
<dbReference type="InterPro" id="IPR003594">
    <property type="entry name" value="HATPase_dom"/>
</dbReference>
<dbReference type="Proteomes" id="UP001314681">
    <property type="component" value="Unassembled WGS sequence"/>
</dbReference>
<dbReference type="Gene3D" id="3.30.565.10">
    <property type="entry name" value="Histidine kinase-like ATPase, C-terminal domain"/>
    <property type="match status" value="1"/>
</dbReference>
<evidence type="ECO:0000256" key="8">
    <source>
        <dbReference type="ARBA" id="ARBA00022989"/>
    </source>
</evidence>
<dbReference type="PANTHER" id="PTHR45436">
    <property type="entry name" value="SENSOR HISTIDINE KINASE YKOH"/>
    <property type="match status" value="1"/>
</dbReference>
<dbReference type="CDD" id="cd00082">
    <property type="entry name" value="HisKA"/>
    <property type="match status" value="1"/>
</dbReference>
<feature type="domain" description="Histidine kinase" evidence="12">
    <location>
        <begin position="164"/>
        <end position="376"/>
    </location>
</feature>
<sequence>MKKWNLQIRLTVIVGVILLAACLLLTTNSLFAARTYYGNYAELMESGLIEIDPALEELAKLDPTLQSPFEYYQEASQKFSVQALVAMALIVLLALGCTFLATGQVLRPLKNLTASVRKVDDRHLDRRVSRIGAQGEVLALTESYNGMLDRLESSFLIQKSFAANAAHELKTPLAVIKSSLQVLEMDPHPTESDYREFMADTGESLERIIKTVEGLLSLANLESAPIGESVELRPLLDQAVRELSSRAKEHAVTLTLLGQAAAVQGNANLLYRAFFNLIENAIKYNRPGGTVEITLAQKASAVFVQVADSGIGIAADALPHIFEAFYRAAPSRSQQIPGSGLGLSVVSMILERHGGEIKVTSTKDIGSLFTVRLNKR</sequence>
<accession>A0ABS6KEP4</accession>
<evidence type="ECO:0000313" key="14">
    <source>
        <dbReference type="EMBL" id="MBU9728969.1"/>
    </source>
</evidence>
<dbReference type="Pfam" id="PF00672">
    <property type="entry name" value="HAMP"/>
    <property type="match status" value="1"/>
</dbReference>
<evidence type="ECO:0000256" key="3">
    <source>
        <dbReference type="ARBA" id="ARBA00012438"/>
    </source>
</evidence>
<dbReference type="InterPro" id="IPR004358">
    <property type="entry name" value="Sig_transdc_His_kin-like_C"/>
</dbReference>
<dbReference type="Gene3D" id="6.10.340.10">
    <property type="match status" value="1"/>
</dbReference>
<evidence type="ECO:0000256" key="4">
    <source>
        <dbReference type="ARBA" id="ARBA00022553"/>
    </source>
</evidence>
<dbReference type="Pfam" id="PF00512">
    <property type="entry name" value="HisKA"/>
    <property type="match status" value="1"/>
</dbReference>
<evidence type="ECO:0000256" key="6">
    <source>
        <dbReference type="ARBA" id="ARBA00022692"/>
    </source>
</evidence>
<dbReference type="PROSITE" id="PS51257">
    <property type="entry name" value="PROKAR_LIPOPROTEIN"/>
    <property type="match status" value="1"/>
</dbReference>
<dbReference type="GO" id="GO:0016301">
    <property type="term" value="F:kinase activity"/>
    <property type="evidence" value="ECO:0007669"/>
    <property type="project" value="UniProtKB-KW"/>
</dbReference>
<feature type="domain" description="HAMP" evidence="13">
    <location>
        <begin position="103"/>
        <end position="156"/>
    </location>
</feature>
<dbReference type="CDD" id="cd06225">
    <property type="entry name" value="HAMP"/>
    <property type="match status" value="1"/>
</dbReference>
<dbReference type="SUPFAM" id="SSF47384">
    <property type="entry name" value="Homodimeric domain of signal transducing histidine kinase"/>
    <property type="match status" value="1"/>
</dbReference>
<dbReference type="Pfam" id="PF02518">
    <property type="entry name" value="HATPase_c"/>
    <property type="match status" value="1"/>
</dbReference>
<keyword evidence="9" id="KW-0902">Two-component regulatory system</keyword>
<dbReference type="SMART" id="SM00304">
    <property type="entry name" value="HAMP"/>
    <property type="match status" value="1"/>
</dbReference>
<keyword evidence="10 11" id="KW-0472">Membrane</keyword>
<dbReference type="PANTHER" id="PTHR45436:SF5">
    <property type="entry name" value="SENSOR HISTIDINE KINASE TRCS"/>
    <property type="match status" value="1"/>
</dbReference>
<dbReference type="InterPro" id="IPR036890">
    <property type="entry name" value="HATPase_C_sf"/>
</dbReference>
<dbReference type="EC" id="2.7.13.3" evidence="3"/>
<dbReference type="InterPro" id="IPR003661">
    <property type="entry name" value="HisK_dim/P_dom"/>
</dbReference>
<protein>
    <recommendedName>
        <fullName evidence="3">histidine kinase</fullName>
        <ecNumber evidence="3">2.7.13.3</ecNumber>
    </recommendedName>
</protein>
<keyword evidence="6 11" id="KW-0812">Transmembrane</keyword>